<sequence length="106" mass="10955">MSTPADVAAAEARAAEARARLNGTVEQLQGQLAPRKLARTAADSVSEGAQSAARASIKTAMMHPGAVTGGIAAVVLFLCRKPLARALGLAKRPPSPAKPPHLRRVR</sequence>
<evidence type="ECO:0000313" key="2">
    <source>
        <dbReference type="Proteomes" id="UP000199214"/>
    </source>
</evidence>
<dbReference type="AlphaFoldDB" id="A0A1H7H707"/>
<dbReference type="EMBL" id="FNZZ01000001">
    <property type="protein sequence ID" value="SEK46081.1"/>
    <property type="molecule type" value="Genomic_DNA"/>
</dbReference>
<dbReference type="RefSeq" id="WP_093002864.1">
    <property type="nucleotide sequence ID" value="NZ_FNZZ01000001.1"/>
</dbReference>
<gene>
    <name evidence="1" type="ORF">SAMN05216382_0453</name>
</gene>
<evidence type="ECO:0000313" key="1">
    <source>
        <dbReference type="EMBL" id="SEK46081.1"/>
    </source>
</evidence>
<dbReference type="STRING" id="1855283.SAMN05216382_0453"/>
<reference evidence="2" key="1">
    <citation type="submission" date="2016-10" db="EMBL/GenBank/DDBJ databases">
        <authorList>
            <person name="Varghese N."/>
            <person name="Submissions S."/>
        </authorList>
    </citation>
    <scope>NUCLEOTIDE SEQUENCE [LARGE SCALE GENOMIC DNA]</scope>
    <source>
        <strain evidence="2">JS21-1</strain>
    </source>
</reference>
<dbReference type="OrthoDB" id="9854204at2"/>
<protein>
    <recommendedName>
        <fullName evidence="3">DUF3618 domain-containing protein</fullName>
    </recommendedName>
</protein>
<evidence type="ECO:0008006" key="3">
    <source>
        <dbReference type="Google" id="ProtNLM"/>
    </source>
</evidence>
<dbReference type="InterPro" id="IPR022062">
    <property type="entry name" value="DUF3618"/>
</dbReference>
<dbReference type="Proteomes" id="UP000199214">
    <property type="component" value="Unassembled WGS sequence"/>
</dbReference>
<name>A0A1H7H707_9SPHN</name>
<organism evidence="1 2">
    <name type="scientific">Sphingomonas palmae</name>
    <dbReference type="NCBI Taxonomy" id="1855283"/>
    <lineage>
        <taxon>Bacteria</taxon>
        <taxon>Pseudomonadati</taxon>
        <taxon>Pseudomonadota</taxon>
        <taxon>Alphaproteobacteria</taxon>
        <taxon>Sphingomonadales</taxon>
        <taxon>Sphingomonadaceae</taxon>
        <taxon>Sphingomonas</taxon>
    </lineage>
</organism>
<proteinExistence type="predicted"/>
<dbReference type="Pfam" id="PF12277">
    <property type="entry name" value="DUF3618"/>
    <property type="match status" value="1"/>
</dbReference>
<accession>A0A1H7H707</accession>
<keyword evidence="2" id="KW-1185">Reference proteome</keyword>